<dbReference type="SUPFAM" id="SSF69500">
    <property type="entry name" value="DTD-like"/>
    <property type="match status" value="1"/>
</dbReference>
<accession>E1K0M8</accession>
<dbReference type="HAMAP" id="MF_00518">
    <property type="entry name" value="Deacylase_Dtd"/>
    <property type="match status" value="1"/>
</dbReference>
<reference evidence="3 4" key="1">
    <citation type="submission" date="2010-08" db="EMBL/GenBank/DDBJ databases">
        <title>The draft genome of Desulfovibrio fructosovorans JJ.</title>
        <authorList>
            <consortium name="US DOE Joint Genome Institute (JGI-PGF)"/>
            <person name="Lucas S."/>
            <person name="Copeland A."/>
            <person name="Lapidus A."/>
            <person name="Cheng J.-F."/>
            <person name="Bruce D."/>
            <person name="Goodwin L."/>
            <person name="Pitluck S."/>
            <person name="Land M.L."/>
            <person name="Hauser L."/>
            <person name="Chang Y.-J."/>
            <person name="Jeffries C."/>
            <person name="Wall J.D."/>
            <person name="Stahl D.A."/>
            <person name="Arkin A.P."/>
            <person name="Dehal P."/>
            <person name="Stolyar S.M."/>
            <person name="Hazen T.C."/>
            <person name="Woyke T.J."/>
        </authorList>
    </citation>
    <scope>NUCLEOTIDE SEQUENCE [LARGE SCALE GENOMIC DNA]</scope>
    <source>
        <strain evidence="3 4">JJ</strain>
    </source>
</reference>
<dbReference type="InterPro" id="IPR023509">
    <property type="entry name" value="DTD-like_sf"/>
</dbReference>
<dbReference type="Gene3D" id="3.50.80.10">
    <property type="entry name" value="D-tyrosyl-tRNA(Tyr) deacylase"/>
    <property type="match status" value="1"/>
</dbReference>
<comment type="function">
    <text evidence="2">An aminoacyl-tRNA editing enzyme that deacylates mischarged D-aminoacyl-tRNAs. Also deacylates mischarged glycyl-tRNA(Ala), protecting cells against glycine mischarging by AlaRS. Acts via tRNA-based rather than protein-based catalysis; rejects L-amino acids rather than detecting D-amino acids in the active site. By recycling D-aminoacyl-tRNA to D-amino acids and free tRNA molecules, this enzyme counteracts the toxicity associated with the formation of D-aminoacyl-tRNA entities in vivo and helps enforce protein L-homochirality.</text>
</comment>
<name>E1K0M8_SOLFR</name>
<dbReference type="Proteomes" id="UP000006250">
    <property type="component" value="Unassembled WGS sequence"/>
</dbReference>
<keyword evidence="2" id="KW-0694">RNA-binding</keyword>
<dbReference type="InterPro" id="IPR003732">
    <property type="entry name" value="Daa-tRNA_deacyls_DTD"/>
</dbReference>
<comment type="domain">
    <text evidence="2">A Gly-cisPro motif from one monomer fits into the active site of the other monomer to allow specific chiral rejection of L-amino acids.</text>
</comment>
<dbReference type="NCBIfam" id="TIGR00256">
    <property type="entry name" value="D-aminoacyl-tRNA deacylase"/>
    <property type="match status" value="1"/>
</dbReference>
<evidence type="ECO:0000313" key="4">
    <source>
        <dbReference type="Proteomes" id="UP000006250"/>
    </source>
</evidence>
<gene>
    <name evidence="2" type="primary">dtd</name>
    <name evidence="3" type="ORF">DesfrDRAFT_3428</name>
</gene>
<comment type="catalytic activity">
    <reaction evidence="2">
        <text>glycyl-tRNA(Ala) + H2O = tRNA(Ala) + glycine + H(+)</text>
        <dbReference type="Rhea" id="RHEA:53744"/>
        <dbReference type="Rhea" id="RHEA-COMP:9657"/>
        <dbReference type="Rhea" id="RHEA-COMP:13640"/>
        <dbReference type="ChEBI" id="CHEBI:15377"/>
        <dbReference type="ChEBI" id="CHEBI:15378"/>
        <dbReference type="ChEBI" id="CHEBI:57305"/>
        <dbReference type="ChEBI" id="CHEBI:78442"/>
        <dbReference type="ChEBI" id="CHEBI:78522"/>
    </reaction>
</comment>
<dbReference type="GO" id="GO:0043908">
    <property type="term" value="F:Ser(Gly)-tRNA(Ala) hydrolase activity"/>
    <property type="evidence" value="ECO:0007669"/>
    <property type="project" value="UniProtKB-UniRule"/>
</dbReference>
<comment type="subcellular location">
    <subcellularLocation>
        <location evidence="2">Cytoplasm</location>
    </subcellularLocation>
</comment>
<feature type="short sequence motif" description="Gly-cisPro motif, important for rejection of L-amino acids" evidence="2">
    <location>
        <begin position="143"/>
        <end position="144"/>
    </location>
</feature>
<dbReference type="Pfam" id="PF02580">
    <property type="entry name" value="Tyr_Deacylase"/>
    <property type="match status" value="1"/>
</dbReference>
<dbReference type="STRING" id="596151.DesfrDRAFT_3428"/>
<dbReference type="OrthoDB" id="9801395at2"/>
<dbReference type="EMBL" id="AECZ01000031">
    <property type="protein sequence ID" value="EFL49880.1"/>
    <property type="molecule type" value="Genomic_DNA"/>
</dbReference>
<comment type="catalytic activity">
    <reaction evidence="2">
        <text>a D-aminoacyl-tRNA + H2O = a tRNA + a D-alpha-amino acid + H(+)</text>
        <dbReference type="Rhea" id="RHEA:13953"/>
        <dbReference type="Rhea" id="RHEA-COMP:10123"/>
        <dbReference type="Rhea" id="RHEA-COMP:10124"/>
        <dbReference type="ChEBI" id="CHEBI:15377"/>
        <dbReference type="ChEBI" id="CHEBI:15378"/>
        <dbReference type="ChEBI" id="CHEBI:59871"/>
        <dbReference type="ChEBI" id="CHEBI:78442"/>
        <dbReference type="ChEBI" id="CHEBI:79333"/>
        <dbReference type="EC" id="3.1.1.96"/>
    </reaction>
</comment>
<dbReference type="eggNOG" id="COG1490">
    <property type="taxonomic scope" value="Bacteria"/>
</dbReference>
<keyword evidence="2" id="KW-0963">Cytoplasm</keyword>
<dbReference type="GO" id="GO:0106026">
    <property type="term" value="F:Gly-tRNA(Ala) deacylase activity"/>
    <property type="evidence" value="ECO:0007669"/>
    <property type="project" value="UniProtKB-UniRule"/>
</dbReference>
<dbReference type="EC" id="3.1.1.96" evidence="2"/>
<keyword evidence="2" id="KW-0820">tRNA-binding</keyword>
<comment type="subunit">
    <text evidence="2">Homodimer.</text>
</comment>
<comment type="similarity">
    <text evidence="1 2">Belongs to the DTD family.</text>
</comment>
<dbReference type="FunFam" id="3.50.80.10:FF:000001">
    <property type="entry name" value="D-aminoacyl-tRNA deacylase"/>
    <property type="match status" value="1"/>
</dbReference>
<dbReference type="GO" id="GO:0019478">
    <property type="term" value="P:D-amino acid catabolic process"/>
    <property type="evidence" value="ECO:0007669"/>
    <property type="project" value="UniProtKB-UniRule"/>
</dbReference>
<protein>
    <recommendedName>
        <fullName evidence="2">D-aminoacyl-tRNA deacylase</fullName>
        <shortName evidence="2">DTD</shortName>
        <ecNumber evidence="2">3.1.1.96</ecNumber>
    </recommendedName>
    <alternativeName>
        <fullName evidence="2">Gly-tRNA(Ala) deacylase</fullName>
        <ecNumber evidence="2">3.1.1.-</ecNumber>
    </alternativeName>
</protein>
<dbReference type="RefSeq" id="WP_005995950.1">
    <property type="nucleotide sequence ID" value="NZ_AECZ01000031.1"/>
</dbReference>
<dbReference type="GO" id="GO:0005737">
    <property type="term" value="C:cytoplasm"/>
    <property type="evidence" value="ECO:0007669"/>
    <property type="project" value="UniProtKB-SubCell"/>
</dbReference>
<proteinExistence type="inferred from homology"/>
<dbReference type="PANTHER" id="PTHR10472">
    <property type="entry name" value="D-TYROSYL-TRNA TYR DEACYLASE"/>
    <property type="match status" value="1"/>
</dbReference>
<dbReference type="EC" id="3.1.1.-" evidence="2"/>
<dbReference type="GO" id="GO:0000049">
    <property type="term" value="F:tRNA binding"/>
    <property type="evidence" value="ECO:0007669"/>
    <property type="project" value="UniProtKB-UniRule"/>
</dbReference>
<dbReference type="GO" id="GO:0051500">
    <property type="term" value="F:D-tyrosyl-tRNA(Tyr) deacylase activity"/>
    <property type="evidence" value="ECO:0007669"/>
    <property type="project" value="TreeGrafter"/>
</dbReference>
<organism evidence="3 4">
    <name type="scientific">Solidesulfovibrio fructosivorans JJ]</name>
    <dbReference type="NCBI Taxonomy" id="596151"/>
    <lineage>
        <taxon>Bacteria</taxon>
        <taxon>Pseudomonadati</taxon>
        <taxon>Thermodesulfobacteriota</taxon>
        <taxon>Desulfovibrionia</taxon>
        <taxon>Desulfovibrionales</taxon>
        <taxon>Desulfovibrionaceae</taxon>
        <taxon>Solidesulfovibrio</taxon>
    </lineage>
</organism>
<comment type="caution">
    <text evidence="3">The sequence shown here is derived from an EMBL/GenBank/DDBJ whole genome shotgun (WGS) entry which is preliminary data.</text>
</comment>
<dbReference type="AlphaFoldDB" id="E1K0M8"/>
<keyword evidence="4" id="KW-1185">Reference proteome</keyword>
<dbReference type="PANTHER" id="PTHR10472:SF5">
    <property type="entry name" value="D-AMINOACYL-TRNA DEACYLASE 1"/>
    <property type="match status" value="1"/>
</dbReference>
<sequence length="163" mass="16898">MRLLLQRARRASVTVDGKGVAAIGPGILALVGFGRDDGPDFADGPVCRAMLGKLCDLRIFPDAAGKFDVSLREAGGELLLVSQFTLYAACRKGRRPSFSAAAPPDVAAALYDRLLVLAGQVLPGRVASGVFGADMDVSLVNWGPVTIPLDSATFGASRPLDGA</sequence>
<evidence type="ECO:0000256" key="2">
    <source>
        <dbReference type="HAMAP-Rule" id="MF_00518"/>
    </source>
</evidence>
<evidence type="ECO:0000313" key="3">
    <source>
        <dbReference type="EMBL" id="EFL49880.1"/>
    </source>
</evidence>
<evidence type="ECO:0000256" key="1">
    <source>
        <dbReference type="ARBA" id="ARBA00009673"/>
    </source>
</evidence>
<keyword evidence="2" id="KW-0378">Hydrolase</keyword>